<feature type="domain" description="DUF6688" evidence="3">
    <location>
        <begin position="271"/>
        <end position="382"/>
    </location>
</feature>
<evidence type="ECO:0000313" key="5">
    <source>
        <dbReference type="Proteomes" id="UP000028185"/>
    </source>
</evidence>
<evidence type="ECO:0000259" key="2">
    <source>
        <dbReference type="Pfam" id="PF20394"/>
    </source>
</evidence>
<keyword evidence="1" id="KW-0812">Transmembrane</keyword>
<keyword evidence="1" id="KW-0472">Membrane</keyword>
<evidence type="ECO:0000259" key="3">
    <source>
        <dbReference type="Pfam" id="PF23543"/>
    </source>
</evidence>
<evidence type="ECO:0000256" key="1">
    <source>
        <dbReference type="SAM" id="Phobius"/>
    </source>
</evidence>
<feature type="domain" description="DUF6688" evidence="2">
    <location>
        <begin position="25"/>
        <end position="267"/>
    </location>
</feature>
<dbReference type="InterPro" id="IPR046510">
    <property type="entry name" value="DUF6688_N"/>
</dbReference>
<keyword evidence="1" id="KW-1133">Transmembrane helix</keyword>
<reference evidence="4 5" key="1">
    <citation type="journal article" date="2014" name="Genome Announc.">
        <title>Whole-Genome Sequence of Streptococcus suis Serotype 4 Reference Strain 6407.</title>
        <authorList>
            <person name="Wang K."/>
            <person name="Chen J."/>
            <person name="Yao H."/>
            <person name="Lu C."/>
        </authorList>
    </citation>
    <scope>NUCLEOTIDE SEQUENCE [LARGE SCALE GENOMIC DNA]</scope>
    <source>
        <strain evidence="4">6407</strain>
    </source>
</reference>
<evidence type="ECO:0000313" key="4">
    <source>
        <dbReference type="EMBL" id="AIG44234.1"/>
    </source>
</evidence>
<name>A0A075SIT9_STRSU</name>
<sequence length="400" mass="46918">MSKHLKSFLIFYLAASIFLPFMWFINAPLICFVLPLYLTWKNIRHFWDLLKKQLKEYSFWINDGLIFFLGTGLSWLALEMAQVVYVDWPETLVNNQIHSPMQTEAWSGQFFLLLLGVLAYLVLNIFQTKLLPPLLTVLLISCLYPSFVFAVLWTIQLSSLIETDFFTYCYLCLVPFNICLIYSRTILQTIQLWQAELAKQSNPRFPRLSALLQKSLSLPIWLLFFSLPYLAVLGSYLILFGQKPDQLLQMWTETSDWALSEKISPPNAFYDEHYLCTVGAAGHRKLVKPIRMGERHGHRVVVNRQLQIANAFEQILEERCPRLHRCVRSNYDRYGYPISKHIRKAWQADLIYLIMKPAEWLFLFVIYLHDRQPENRIAVQYLPLSKNLALPINTSRQPLI</sequence>
<feature type="transmembrane region" description="Helical" evidence="1">
    <location>
        <begin position="105"/>
        <end position="123"/>
    </location>
</feature>
<dbReference type="Proteomes" id="UP000028185">
    <property type="component" value="Chromosome"/>
</dbReference>
<feature type="transmembrane region" description="Helical" evidence="1">
    <location>
        <begin position="130"/>
        <end position="153"/>
    </location>
</feature>
<dbReference type="InterPro" id="IPR056491">
    <property type="entry name" value="DUF6688_C"/>
</dbReference>
<dbReference type="Pfam" id="PF20394">
    <property type="entry name" value="DUF6688"/>
    <property type="match status" value="1"/>
</dbReference>
<dbReference type="Pfam" id="PF23543">
    <property type="entry name" value="DUF6688_C"/>
    <property type="match status" value="1"/>
</dbReference>
<feature type="transmembrane region" description="Helical" evidence="1">
    <location>
        <begin position="59"/>
        <end position="85"/>
    </location>
</feature>
<accession>A0A075SIT9</accession>
<dbReference type="PATRIC" id="fig|1214179.4.peg.1868"/>
<proteinExistence type="predicted"/>
<feature type="transmembrane region" description="Helical" evidence="1">
    <location>
        <begin position="220"/>
        <end position="241"/>
    </location>
</feature>
<organism evidence="4 5">
    <name type="scientific">Streptococcus suis 6407</name>
    <dbReference type="NCBI Taxonomy" id="1214179"/>
    <lineage>
        <taxon>Bacteria</taxon>
        <taxon>Bacillati</taxon>
        <taxon>Bacillota</taxon>
        <taxon>Bacilli</taxon>
        <taxon>Lactobacillales</taxon>
        <taxon>Streptococcaceae</taxon>
        <taxon>Streptococcus</taxon>
    </lineage>
</organism>
<feature type="transmembrane region" description="Helical" evidence="1">
    <location>
        <begin position="165"/>
        <end position="183"/>
    </location>
</feature>
<dbReference type="RefSeq" id="WP_024381959.1">
    <property type="nucleotide sequence ID" value="NZ_ALLE01000005.1"/>
</dbReference>
<feature type="transmembrane region" description="Helical" evidence="1">
    <location>
        <begin position="12"/>
        <end position="38"/>
    </location>
</feature>
<protein>
    <submittedName>
        <fullName evidence="4">Membrane protein</fullName>
    </submittedName>
</protein>
<dbReference type="AlphaFoldDB" id="A0A075SIT9"/>
<gene>
    <name evidence="4" type="ORF">ID09_09415</name>
</gene>
<dbReference type="EMBL" id="CP008921">
    <property type="protein sequence ID" value="AIG44234.1"/>
    <property type="molecule type" value="Genomic_DNA"/>
</dbReference>
<dbReference type="HOGENOM" id="CLU_046282_1_0_9"/>